<dbReference type="InterPro" id="IPR015231">
    <property type="entry name" value="DUF1934"/>
</dbReference>
<comment type="caution">
    <text evidence="3">The sequence shown here is derived from an EMBL/GenBank/DDBJ whole genome shotgun (WGS) entry which is preliminary data.</text>
</comment>
<dbReference type="EMBL" id="MCGI01000003">
    <property type="protein sequence ID" value="ODM11102.1"/>
    <property type="molecule type" value="Genomic_DNA"/>
</dbReference>
<dbReference type="EMBL" id="MEHA01000012">
    <property type="protein sequence ID" value="ODR49659.1"/>
    <property type="molecule type" value="Genomic_DNA"/>
</dbReference>
<organism evidence="3 6">
    <name type="scientific">Eisenbergiella tayi</name>
    <dbReference type="NCBI Taxonomy" id="1432052"/>
    <lineage>
        <taxon>Bacteria</taxon>
        <taxon>Bacillati</taxon>
        <taxon>Bacillota</taxon>
        <taxon>Clostridia</taxon>
        <taxon>Lachnospirales</taxon>
        <taxon>Lachnospiraceae</taxon>
        <taxon>Eisenbergiella</taxon>
    </lineage>
</organism>
<evidence type="ECO:0000313" key="4">
    <source>
        <dbReference type="EMBL" id="ODR60462.1"/>
    </source>
</evidence>
<dbReference type="SUPFAM" id="SSF50814">
    <property type="entry name" value="Lipocalins"/>
    <property type="match status" value="1"/>
</dbReference>
<keyword evidence="7" id="KW-1185">Reference proteome</keyword>
<evidence type="ECO:0000313" key="2">
    <source>
        <dbReference type="EMBL" id="ODM11102.1"/>
    </source>
</evidence>
<evidence type="ECO:0000313" key="5">
    <source>
        <dbReference type="Proteomes" id="UP000094067"/>
    </source>
</evidence>
<dbReference type="RefSeq" id="WP_069150932.1">
    <property type="nucleotide sequence ID" value="NZ_BAABXS010000001.1"/>
</dbReference>
<dbReference type="Proteomes" id="UP000094271">
    <property type="component" value="Unassembled WGS sequence"/>
</dbReference>
<reference evidence="4 7" key="2">
    <citation type="submission" date="2016-08" db="EMBL/GenBank/DDBJ databases">
        <title>Characterization of Isolates of Eisenbergiella tayi Derived from Blood Cultures, Using Whole Genome Sequencing.</title>
        <authorList>
            <person name="Bernier A.-M."/>
            <person name="Burdz T."/>
            <person name="Wiebe D."/>
            <person name="Bernard K."/>
        </authorList>
    </citation>
    <scope>NUCLEOTIDE SEQUENCE [LARGE SCALE GENOMIC DNA]</scope>
    <source>
        <strain evidence="4 7">NML120146</strain>
    </source>
</reference>
<name>A0A1E3UHW0_9FIRM</name>
<dbReference type="OrthoDB" id="1680906at2"/>
<dbReference type="InterPro" id="IPR012674">
    <property type="entry name" value="Calycin"/>
</dbReference>
<sequence>MTKEVMVSIKGLQFDQSADSEEIETIQWGQYYKKNGTHYVIYDELMEGCEEPTKNIIKFRERELNLTKRGLVNVYMVFEENKKNMTNYLTPYGGILIGLDTSKVSFTESEKEIRVNVDYALEVNYEYLADCKIEMYIRPKDNGGIDLLS</sequence>
<gene>
    <name evidence="2" type="ORF">BEH84_03531</name>
    <name evidence="3" type="ORF">BEI59_17125</name>
    <name evidence="1" type="ORF">BEI61_00200</name>
    <name evidence="4" type="ORF">BEI63_04590</name>
</gene>
<dbReference type="Proteomes" id="UP000094067">
    <property type="component" value="Unassembled WGS sequence"/>
</dbReference>
<evidence type="ECO:0000313" key="6">
    <source>
        <dbReference type="Proteomes" id="UP000094271"/>
    </source>
</evidence>
<reference evidence="5 8" key="1">
    <citation type="submission" date="2016-07" db="EMBL/GenBank/DDBJ databases">
        <title>Characterization of isolates of Eisenbergiella tayi derived from blood cultures, using whole genome sequencing.</title>
        <authorList>
            <person name="Burdz T."/>
            <person name="Wiebe D."/>
            <person name="Huynh C."/>
            <person name="Bernard K."/>
        </authorList>
    </citation>
    <scope>NUCLEOTIDE SEQUENCE [LARGE SCALE GENOMIC DNA]</scope>
    <source>
        <strain evidence="1 5">NML 110608</strain>
        <strain evidence="2 8">NML 120489</strain>
    </source>
</reference>
<dbReference type="Pfam" id="PF09148">
    <property type="entry name" value="DUF1934"/>
    <property type="match status" value="1"/>
</dbReference>
<protein>
    <submittedName>
        <fullName evidence="3">Rho guanine nucleotide exchange factor</fullName>
    </submittedName>
</protein>
<dbReference type="EMBL" id="MCGH01000001">
    <property type="protein sequence ID" value="ODM08571.1"/>
    <property type="molecule type" value="Genomic_DNA"/>
</dbReference>
<reference evidence="3 6" key="3">
    <citation type="submission" date="2016-08" db="EMBL/GenBank/DDBJ databases">
        <authorList>
            <person name="Seilhamer J.J."/>
        </authorList>
    </citation>
    <scope>NUCLEOTIDE SEQUENCE [LARGE SCALE GENOMIC DNA]</scope>
    <source>
        <strain evidence="3 6">NML150140-1</strain>
    </source>
</reference>
<dbReference type="Proteomes" id="UP000095003">
    <property type="component" value="Unassembled WGS sequence"/>
</dbReference>
<proteinExistence type="predicted"/>
<evidence type="ECO:0000313" key="3">
    <source>
        <dbReference type="EMBL" id="ODR49659.1"/>
    </source>
</evidence>
<dbReference type="Proteomes" id="UP000094869">
    <property type="component" value="Unassembled WGS sequence"/>
</dbReference>
<accession>A0A1E3UHW0</accession>
<evidence type="ECO:0000313" key="8">
    <source>
        <dbReference type="Proteomes" id="UP000095003"/>
    </source>
</evidence>
<dbReference type="EMBL" id="MEHD01000011">
    <property type="protein sequence ID" value="ODR60462.1"/>
    <property type="molecule type" value="Genomic_DNA"/>
</dbReference>
<dbReference type="Gene3D" id="2.40.128.20">
    <property type="match status" value="1"/>
</dbReference>
<evidence type="ECO:0000313" key="1">
    <source>
        <dbReference type="EMBL" id="ODM08571.1"/>
    </source>
</evidence>
<evidence type="ECO:0000313" key="7">
    <source>
        <dbReference type="Proteomes" id="UP000094869"/>
    </source>
</evidence>
<dbReference type="AlphaFoldDB" id="A0A1E3UHW0"/>